<protein>
    <submittedName>
        <fullName evidence="2">Lysis protein</fullName>
    </submittedName>
</protein>
<feature type="coiled-coil region" evidence="1">
    <location>
        <begin position="16"/>
        <end position="62"/>
    </location>
</feature>
<proteinExistence type="predicted"/>
<dbReference type="Pfam" id="PF03245">
    <property type="entry name" value="Phage_lysis"/>
    <property type="match status" value="1"/>
</dbReference>
<dbReference type="Proteomes" id="UP000258127">
    <property type="component" value="Chromosome"/>
</dbReference>
<evidence type="ECO:0000313" key="2">
    <source>
        <dbReference type="EMBL" id="AXO90895.1"/>
    </source>
</evidence>
<dbReference type="RefSeq" id="WP_052192223.1">
    <property type="nucleotide sequence ID" value="NZ_CP009747.1"/>
</dbReference>
<evidence type="ECO:0000256" key="1">
    <source>
        <dbReference type="SAM" id="Coils"/>
    </source>
</evidence>
<gene>
    <name evidence="2" type="ORF">DZC75_16045</name>
</gene>
<dbReference type="InterPro" id="IPR004929">
    <property type="entry name" value="I-spanin"/>
</dbReference>
<name>A0AAI8KFE3_9PSED</name>
<dbReference type="GO" id="GO:0044659">
    <property type="term" value="P:viral release from host cell by cytolysis"/>
    <property type="evidence" value="ECO:0007669"/>
    <property type="project" value="InterPro"/>
</dbReference>
<keyword evidence="1" id="KW-0175">Coiled coil</keyword>
<sequence>MLAAATLAWQVQGWRCERLLAESEQLQAQQRVEQAEVLHAQLRREQEQRLGLEARLSDSESRHFQELTDAQRHQARLRDRLATADLRLSVLVERDTACTPVPAATGAGGVDHGAVRARLDPAHARRIIAITDDGDRGLIALRACQAYIRALAP</sequence>
<evidence type="ECO:0000313" key="3">
    <source>
        <dbReference type="Proteomes" id="UP000258127"/>
    </source>
</evidence>
<organism evidence="2 3">
    <name type="scientific">Pseudomonas parafulva</name>
    <dbReference type="NCBI Taxonomy" id="157782"/>
    <lineage>
        <taxon>Bacteria</taxon>
        <taxon>Pseudomonadati</taxon>
        <taxon>Pseudomonadota</taxon>
        <taxon>Gammaproteobacteria</taxon>
        <taxon>Pseudomonadales</taxon>
        <taxon>Pseudomonadaceae</taxon>
        <taxon>Pseudomonas</taxon>
    </lineage>
</organism>
<reference evidence="2 3" key="1">
    <citation type="submission" date="2018-08" db="EMBL/GenBank/DDBJ databases">
        <authorList>
            <person name="Lee Y."/>
            <person name="Kakembo D."/>
        </authorList>
    </citation>
    <scope>NUCLEOTIDE SEQUENCE [LARGE SCALE GENOMIC DNA]</scope>
    <source>
        <strain evidence="2 3">JBCS1880</strain>
    </source>
</reference>
<keyword evidence="3" id="KW-1185">Reference proteome</keyword>
<dbReference type="EMBL" id="CP031641">
    <property type="protein sequence ID" value="AXO90895.1"/>
    <property type="molecule type" value="Genomic_DNA"/>
</dbReference>
<accession>A0AAI8KFE3</accession>
<dbReference type="AlphaFoldDB" id="A0AAI8KFE3"/>